<dbReference type="Proteomes" id="UP000747399">
    <property type="component" value="Unassembled WGS sequence"/>
</dbReference>
<dbReference type="InterPro" id="IPR015915">
    <property type="entry name" value="Kelch-typ_b-propeller"/>
</dbReference>
<feature type="region of interest" description="Disordered" evidence="1">
    <location>
        <begin position="115"/>
        <end position="201"/>
    </location>
</feature>
<comment type="caution">
    <text evidence="2">The sequence shown here is derived from an EMBL/GenBank/DDBJ whole genome shotgun (WGS) entry which is preliminary data.</text>
</comment>
<keyword evidence="3" id="KW-1185">Reference proteome</keyword>
<evidence type="ECO:0000313" key="3">
    <source>
        <dbReference type="Proteomes" id="UP000747399"/>
    </source>
</evidence>
<protein>
    <submittedName>
        <fullName evidence="2">Uncharacterized protein</fullName>
    </submittedName>
</protein>
<organism evidence="2 3">
    <name type="scientific">Volvox africanus</name>
    <dbReference type="NCBI Taxonomy" id="51714"/>
    <lineage>
        <taxon>Eukaryota</taxon>
        <taxon>Viridiplantae</taxon>
        <taxon>Chlorophyta</taxon>
        <taxon>core chlorophytes</taxon>
        <taxon>Chlorophyceae</taxon>
        <taxon>CS clade</taxon>
        <taxon>Chlamydomonadales</taxon>
        <taxon>Volvocaceae</taxon>
        <taxon>Volvox</taxon>
    </lineage>
</organism>
<feature type="compositionally biased region" description="Gly residues" evidence="1">
    <location>
        <begin position="172"/>
        <end position="194"/>
    </location>
</feature>
<reference evidence="2" key="1">
    <citation type="journal article" date="2021" name="Proc. Natl. Acad. Sci. U.S.A.">
        <title>Three genomes in the algal genus Volvox reveal the fate of a haploid sex-determining region after a transition to homothallism.</title>
        <authorList>
            <person name="Yamamoto K."/>
            <person name="Hamaji T."/>
            <person name="Kawai-Toyooka H."/>
            <person name="Matsuzaki R."/>
            <person name="Takahashi F."/>
            <person name="Nishimura Y."/>
            <person name="Kawachi M."/>
            <person name="Noguchi H."/>
            <person name="Minakuchi Y."/>
            <person name="Umen J.G."/>
            <person name="Toyoda A."/>
            <person name="Nozaki H."/>
        </authorList>
    </citation>
    <scope>NUCLEOTIDE SEQUENCE</scope>
    <source>
        <strain evidence="2">NIES-3780</strain>
    </source>
</reference>
<feature type="compositionally biased region" description="Low complexity" evidence="1">
    <location>
        <begin position="849"/>
        <end position="859"/>
    </location>
</feature>
<dbReference type="EMBL" id="BNCO01000024">
    <property type="protein sequence ID" value="GIL56402.1"/>
    <property type="molecule type" value="Genomic_DNA"/>
</dbReference>
<gene>
    <name evidence="2" type="ORF">Vafri_11768</name>
</gene>
<feature type="region of interest" description="Disordered" evidence="1">
    <location>
        <begin position="834"/>
        <end position="859"/>
    </location>
</feature>
<feature type="region of interest" description="Disordered" evidence="1">
    <location>
        <begin position="318"/>
        <end position="339"/>
    </location>
</feature>
<evidence type="ECO:0000256" key="1">
    <source>
        <dbReference type="SAM" id="MobiDB-lite"/>
    </source>
</evidence>
<accession>A0A8J4B8W4</accession>
<dbReference type="SUPFAM" id="SSF117281">
    <property type="entry name" value="Kelch motif"/>
    <property type="match status" value="1"/>
</dbReference>
<feature type="compositionally biased region" description="Gly residues" evidence="1">
    <location>
        <begin position="320"/>
        <end position="332"/>
    </location>
</feature>
<dbReference type="AlphaFoldDB" id="A0A8J4B8W4"/>
<name>A0A8J4B8W4_9CHLO</name>
<proteinExistence type="predicted"/>
<evidence type="ECO:0000313" key="2">
    <source>
        <dbReference type="EMBL" id="GIL56402.1"/>
    </source>
</evidence>
<sequence>MAFTTYQTYHAGEVYLALRRDFDWELLTPHARDTMLKCMHEDQPPNDSVVPLSRNCVDTPNDISRFNSWLYRVACEASPTKVAADNSLTCDRAFSGGRLLSYRYRTLIIFGGNQASTDDPKPPLLPPPLPLQQQQQSKSRGKRGWEEMETSYHGGDGGDDGGGFCNDLPRRGPGGGGGPSGIGRGPGGGGGGGAPATTWAGELPNESRLHEATELRPLLSPVRLLLGAGAALWDVFPGPSRRLRTATSTSSASLSPPANCTLPPLKGCAVAVYGSCILVHGGISRAGEATDELRAFRLRPDVCRPGGYEMVGRVRVQQHGEGGGSAGGGAGGPPLTVAASRPRSAWSIPAVTIDAAAAAEAEAEAVTDALAAAGDGGAGRPCPPPSARHSHHMAVDSVTSRLWMFGGCRSTMASIASGGSSSTSDWRRHGATGQLSLPAPFVQTSEEGQERGADLLPCCFWTQLPAPRDAVPSSSGMPIAAAAAPVAVAIHDDGKVGGSGSGGASVTDGGCADDNFFPGGDVVVSKVEWYCLPLRSPMSGGGDGGGGCGGVRARGATLGPDFPNPTRVAAIAVQDGGLFVLSSGLGPAGGAAAAAAAAAKIRSSAALGQELRWWLHRIDLQTGFCELLGAPTASLTAASGGDNVAATAAAAAPSQPPPYHDDAVAMADDTLPYIYVYGSRQLCSGPAALAGGVFGPSLHRVSIGGGGSGGGGGGALTAAAGRWEAVELSGTARLHVARKALGTASGGTVILISGVRDVRKGVEAQVQAVVPVSLKGSSTVVSCTTDKALLTSQGPQNTDRHVSIAIALARCRRLIAERLRQAAPRMVRFANPNATVPERDCRTGGGGTSRTSSSSSSSSRPCVALAAALSLYSRGGLFDEAFFEELDGDDGGGGSGGGGGGGMTMPGHDPLAVAAVVAWVMGRTHVRLDWEPRFLLHVFRVAHCWELAALQREIVTLVSRLAPLLPLQHIPAALGLWGEMRRLGAVEMMASSSSSSSSSSSLAVTVVGSGVRVEAELRSRLKKYDMYGI</sequence>